<organism evidence="2 3">
    <name type="scientific">Streptomyces caatingaensis</name>
    <dbReference type="NCBI Taxonomy" id="1678637"/>
    <lineage>
        <taxon>Bacteria</taxon>
        <taxon>Bacillati</taxon>
        <taxon>Actinomycetota</taxon>
        <taxon>Actinomycetes</taxon>
        <taxon>Kitasatosporales</taxon>
        <taxon>Streptomycetaceae</taxon>
        <taxon>Streptomyces</taxon>
    </lineage>
</organism>
<protein>
    <submittedName>
        <fullName evidence="2">Uncharacterized protein</fullName>
    </submittedName>
</protein>
<dbReference type="PATRIC" id="fig|1678637.3.peg.4921"/>
<feature type="compositionally biased region" description="Polar residues" evidence="1">
    <location>
        <begin position="14"/>
        <end position="27"/>
    </location>
</feature>
<evidence type="ECO:0000313" key="3">
    <source>
        <dbReference type="Proteomes" id="UP000037288"/>
    </source>
</evidence>
<dbReference type="AlphaFoldDB" id="A0A0K9X8C1"/>
<accession>A0A0K9X8C1</accession>
<evidence type="ECO:0000256" key="1">
    <source>
        <dbReference type="SAM" id="MobiDB-lite"/>
    </source>
</evidence>
<dbReference type="Proteomes" id="UP000037288">
    <property type="component" value="Unassembled WGS sequence"/>
</dbReference>
<gene>
    <name evidence="2" type="ORF">AC230_22965</name>
</gene>
<reference evidence="3" key="1">
    <citation type="submission" date="2015-07" db="EMBL/GenBank/DDBJ databases">
        <title>Draft genome sequence of Streptomyces sp. CMAA 1322, a bacterium isolated from Caatinga biome, from dry forest semiarid of Brazil.</title>
        <authorList>
            <person name="Santos S.N."/>
            <person name="Gacesa R."/>
            <person name="Taketani R.G."/>
            <person name="Long P.F."/>
            <person name="Melo I.S."/>
        </authorList>
    </citation>
    <scope>NUCLEOTIDE SEQUENCE [LARGE SCALE GENOMIC DNA]</scope>
    <source>
        <strain evidence="3">CMAA 1322</strain>
    </source>
</reference>
<feature type="region of interest" description="Disordered" evidence="1">
    <location>
        <begin position="1"/>
        <end position="27"/>
    </location>
</feature>
<sequence length="116" mass="12381">MAVSTQVKGARQGSLRTGSMENNTTPLAGTVFNETLRGGRCIRLSVLTDETTSPERQREACDRAAAFYNIDFGAGDDLREVVDLDLSASKLSPFAVRSSACGCPCPVLRRLGVVTV</sequence>
<comment type="caution">
    <text evidence="2">The sequence shown here is derived from an EMBL/GenBank/DDBJ whole genome shotgun (WGS) entry which is preliminary data.</text>
</comment>
<dbReference type="EMBL" id="LFXA01000017">
    <property type="protein sequence ID" value="KNB49660.1"/>
    <property type="molecule type" value="Genomic_DNA"/>
</dbReference>
<evidence type="ECO:0000313" key="2">
    <source>
        <dbReference type="EMBL" id="KNB49660.1"/>
    </source>
</evidence>
<keyword evidence="3" id="KW-1185">Reference proteome</keyword>
<proteinExistence type="predicted"/>
<name>A0A0K9X8C1_9ACTN</name>